<evidence type="ECO:0000256" key="7">
    <source>
        <dbReference type="ARBA" id="ARBA00022723"/>
    </source>
</evidence>
<dbReference type="GO" id="GO:0016712">
    <property type="term" value="F:oxidoreductase activity, acting on paired donors, with incorporation or reduction of molecular oxygen, reduced flavin or flavoprotein as one donor, and incorporation of one atom of oxygen"/>
    <property type="evidence" value="ECO:0007669"/>
    <property type="project" value="TreeGrafter"/>
</dbReference>
<evidence type="ECO:0000256" key="3">
    <source>
        <dbReference type="ARBA" id="ARBA00004174"/>
    </source>
</evidence>
<evidence type="ECO:0000256" key="8">
    <source>
        <dbReference type="ARBA" id="ARBA00022824"/>
    </source>
</evidence>
<evidence type="ECO:0000256" key="14">
    <source>
        <dbReference type="SAM" id="Phobius"/>
    </source>
</evidence>
<comment type="function">
    <text evidence="2">May be involved in the metabolism of insect hormones and in the breakdown of synthetic insecticides.</text>
</comment>
<dbReference type="AlphaFoldDB" id="A0A087T2L1"/>
<name>A0A087T2L1_STEMI</name>
<evidence type="ECO:0000256" key="1">
    <source>
        <dbReference type="ARBA" id="ARBA00001971"/>
    </source>
</evidence>
<evidence type="ECO:0000256" key="6">
    <source>
        <dbReference type="ARBA" id="ARBA00022617"/>
    </source>
</evidence>
<evidence type="ECO:0000256" key="4">
    <source>
        <dbReference type="ARBA" id="ARBA00004406"/>
    </source>
</evidence>
<dbReference type="PANTHER" id="PTHR24300:SF375">
    <property type="entry name" value="CYTOCHROME P450 FAMILY"/>
    <property type="match status" value="1"/>
</dbReference>
<keyword evidence="16" id="KW-1185">Reference proteome</keyword>
<proteinExistence type="inferred from homology"/>
<evidence type="ECO:0000256" key="11">
    <source>
        <dbReference type="ARBA" id="ARBA00023004"/>
    </source>
</evidence>
<dbReference type="Pfam" id="PF00067">
    <property type="entry name" value="p450"/>
    <property type="match status" value="1"/>
</dbReference>
<keyword evidence="8" id="KW-0256">Endoplasmic reticulum</keyword>
<evidence type="ECO:0000256" key="10">
    <source>
        <dbReference type="ARBA" id="ARBA00023002"/>
    </source>
</evidence>
<comment type="similarity">
    <text evidence="5">Belongs to the cytochrome P450 family.</text>
</comment>
<dbReference type="PANTHER" id="PTHR24300">
    <property type="entry name" value="CYTOCHROME P450 508A4-RELATED"/>
    <property type="match status" value="1"/>
</dbReference>
<dbReference type="FunFam" id="1.10.630.10:FF:000238">
    <property type="entry name" value="Cytochrome P450 2A6"/>
    <property type="match status" value="1"/>
</dbReference>
<sequence>MDSLTLILITVFVILILYWILQGRNSKSPPGPVNLPIVGYIPFMTSKPYLDFDKLAKVYGPVFSLKLGSHYAVIFNDFYSTKEAFAQDAFIGRPPESPFELNKETIETEAFNGLPWIEQRRFSLQMFRDLGFGRPRMEELIKEEIMDLLEHLEKTEEKPTEVRSVLASSTSNNIAILIFGYRLSYDDPRRKLLDYCIRESARQAGQVTWQIFFPWLAKILNFFNLGGTSTLSKVNKTFRNYVDKEIQQHEKTLNEADIRDYIDGYLLEIRKRHDPAFCKPVLADMVGTFFGAGSETVRLTLEWLLLTMAAYPDVQKQVQTEIDEVISRERLPTWKDHLQMPYTEAVIMELMRWKTIIPINILR</sequence>
<evidence type="ECO:0000313" key="16">
    <source>
        <dbReference type="Proteomes" id="UP000054359"/>
    </source>
</evidence>
<dbReference type="SUPFAM" id="SSF48264">
    <property type="entry name" value="Cytochrome P450"/>
    <property type="match status" value="1"/>
</dbReference>
<organism evidence="15 16">
    <name type="scientific">Stegodyphus mimosarum</name>
    <name type="common">African social velvet spider</name>
    <dbReference type="NCBI Taxonomy" id="407821"/>
    <lineage>
        <taxon>Eukaryota</taxon>
        <taxon>Metazoa</taxon>
        <taxon>Ecdysozoa</taxon>
        <taxon>Arthropoda</taxon>
        <taxon>Chelicerata</taxon>
        <taxon>Arachnida</taxon>
        <taxon>Araneae</taxon>
        <taxon>Araneomorphae</taxon>
        <taxon>Entelegynae</taxon>
        <taxon>Eresoidea</taxon>
        <taxon>Eresidae</taxon>
        <taxon>Stegodyphus</taxon>
    </lineage>
</organism>
<keyword evidence="9" id="KW-0492">Microsome</keyword>
<dbReference type="EMBL" id="KK113104">
    <property type="protein sequence ID" value="KFM59350.1"/>
    <property type="molecule type" value="Genomic_DNA"/>
</dbReference>
<comment type="cofactor">
    <cofactor evidence="1">
        <name>heme</name>
        <dbReference type="ChEBI" id="CHEBI:30413"/>
    </cofactor>
</comment>
<dbReference type="GO" id="GO:0020037">
    <property type="term" value="F:heme binding"/>
    <property type="evidence" value="ECO:0007669"/>
    <property type="project" value="InterPro"/>
</dbReference>
<comment type="subcellular location">
    <subcellularLocation>
        <location evidence="4">Endoplasmic reticulum membrane</location>
        <topology evidence="4">Peripheral membrane protein</topology>
    </subcellularLocation>
    <subcellularLocation>
        <location evidence="3">Microsome membrane</location>
        <topology evidence="3">Peripheral membrane protein</topology>
    </subcellularLocation>
</comment>
<reference evidence="15 16" key="1">
    <citation type="submission" date="2013-11" db="EMBL/GenBank/DDBJ databases">
        <title>Genome sequencing of Stegodyphus mimosarum.</title>
        <authorList>
            <person name="Bechsgaard J."/>
        </authorList>
    </citation>
    <scope>NUCLEOTIDE SEQUENCE [LARGE SCALE GENOMIC DNA]</scope>
</reference>
<dbReference type="InterPro" id="IPR002401">
    <property type="entry name" value="Cyt_P450_E_grp-I"/>
</dbReference>
<feature type="transmembrane region" description="Helical" evidence="14">
    <location>
        <begin position="6"/>
        <end position="21"/>
    </location>
</feature>
<dbReference type="InterPro" id="IPR001128">
    <property type="entry name" value="Cyt_P450"/>
</dbReference>
<evidence type="ECO:0000256" key="2">
    <source>
        <dbReference type="ARBA" id="ARBA00003690"/>
    </source>
</evidence>
<dbReference type="PRINTS" id="PR00463">
    <property type="entry name" value="EP450I"/>
</dbReference>
<keyword evidence="7" id="KW-0479">Metal-binding</keyword>
<keyword evidence="6" id="KW-0349">Heme</keyword>
<keyword evidence="11" id="KW-0408">Iron</keyword>
<gene>
    <name evidence="15" type="ORF">X975_15288</name>
</gene>
<dbReference type="GO" id="GO:0005506">
    <property type="term" value="F:iron ion binding"/>
    <property type="evidence" value="ECO:0007669"/>
    <property type="project" value="InterPro"/>
</dbReference>
<dbReference type="OrthoDB" id="6409296at2759"/>
<dbReference type="Proteomes" id="UP000054359">
    <property type="component" value="Unassembled WGS sequence"/>
</dbReference>
<evidence type="ECO:0000256" key="9">
    <source>
        <dbReference type="ARBA" id="ARBA00022848"/>
    </source>
</evidence>
<protein>
    <submittedName>
        <fullName evidence="15">Cytochrome P450 18a1</fullName>
    </submittedName>
</protein>
<keyword evidence="12" id="KW-0503">Monooxygenase</keyword>
<keyword evidence="13 14" id="KW-0472">Membrane</keyword>
<dbReference type="STRING" id="407821.A0A087T2L1"/>
<dbReference type="GO" id="GO:0006805">
    <property type="term" value="P:xenobiotic metabolic process"/>
    <property type="evidence" value="ECO:0007669"/>
    <property type="project" value="TreeGrafter"/>
</dbReference>
<evidence type="ECO:0000256" key="13">
    <source>
        <dbReference type="ARBA" id="ARBA00023136"/>
    </source>
</evidence>
<dbReference type="InterPro" id="IPR036396">
    <property type="entry name" value="Cyt_P450_sf"/>
</dbReference>
<evidence type="ECO:0000256" key="5">
    <source>
        <dbReference type="ARBA" id="ARBA00010617"/>
    </source>
</evidence>
<dbReference type="GO" id="GO:0006082">
    <property type="term" value="P:organic acid metabolic process"/>
    <property type="evidence" value="ECO:0007669"/>
    <property type="project" value="TreeGrafter"/>
</dbReference>
<feature type="non-terminal residue" evidence="15">
    <location>
        <position position="363"/>
    </location>
</feature>
<keyword evidence="14" id="KW-0812">Transmembrane</keyword>
<dbReference type="OMA" id="RHIHNTS"/>
<dbReference type="GO" id="GO:0005789">
    <property type="term" value="C:endoplasmic reticulum membrane"/>
    <property type="evidence" value="ECO:0007669"/>
    <property type="project" value="UniProtKB-SubCell"/>
</dbReference>
<dbReference type="Gene3D" id="1.10.630.10">
    <property type="entry name" value="Cytochrome P450"/>
    <property type="match status" value="1"/>
</dbReference>
<keyword evidence="10" id="KW-0560">Oxidoreductase</keyword>
<keyword evidence="14" id="KW-1133">Transmembrane helix</keyword>
<accession>A0A087T2L1</accession>
<evidence type="ECO:0000313" key="15">
    <source>
        <dbReference type="EMBL" id="KFM59350.1"/>
    </source>
</evidence>
<evidence type="ECO:0000256" key="12">
    <source>
        <dbReference type="ARBA" id="ARBA00023033"/>
    </source>
</evidence>
<dbReference type="InterPro" id="IPR050182">
    <property type="entry name" value="Cytochrome_P450_fam2"/>
</dbReference>